<proteinExistence type="predicted"/>
<feature type="transmembrane region" description="Helical" evidence="1">
    <location>
        <begin position="53"/>
        <end position="72"/>
    </location>
</feature>
<dbReference type="Proteomes" id="UP001419910">
    <property type="component" value="Unassembled WGS sequence"/>
</dbReference>
<comment type="caution">
    <text evidence="2">The sequence shown here is derived from an EMBL/GenBank/DDBJ whole genome shotgun (WGS) entry which is preliminary data.</text>
</comment>
<organism evidence="2 3">
    <name type="scientific">Sphingomonas oligophenolica</name>
    <dbReference type="NCBI Taxonomy" id="301154"/>
    <lineage>
        <taxon>Bacteria</taxon>
        <taxon>Pseudomonadati</taxon>
        <taxon>Pseudomonadota</taxon>
        <taxon>Alphaproteobacteria</taxon>
        <taxon>Sphingomonadales</taxon>
        <taxon>Sphingomonadaceae</taxon>
        <taxon>Sphingomonas</taxon>
    </lineage>
</organism>
<evidence type="ECO:0000313" key="2">
    <source>
        <dbReference type="EMBL" id="MEN2790432.1"/>
    </source>
</evidence>
<evidence type="ECO:0000256" key="1">
    <source>
        <dbReference type="SAM" id="Phobius"/>
    </source>
</evidence>
<feature type="transmembrane region" description="Helical" evidence="1">
    <location>
        <begin position="7"/>
        <end position="26"/>
    </location>
</feature>
<keyword evidence="1" id="KW-1133">Transmembrane helix</keyword>
<keyword evidence="1" id="KW-0472">Membrane</keyword>
<keyword evidence="1" id="KW-0812">Transmembrane</keyword>
<dbReference type="InterPro" id="IPR009935">
    <property type="entry name" value="DUF1467"/>
</dbReference>
<reference evidence="2 3" key="1">
    <citation type="submission" date="2024-05" db="EMBL/GenBank/DDBJ databases">
        <authorList>
            <person name="Liu Q."/>
            <person name="Xin Y.-H."/>
        </authorList>
    </citation>
    <scope>NUCLEOTIDE SEQUENCE [LARGE SCALE GENOMIC DNA]</scope>
    <source>
        <strain evidence="2 3">CGMCC 1.10181</strain>
    </source>
</reference>
<gene>
    <name evidence="2" type="ORF">ABC974_12405</name>
</gene>
<dbReference type="RefSeq" id="WP_343889358.1">
    <property type="nucleotide sequence ID" value="NZ_BAAAEH010000021.1"/>
</dbReference>
<dbReference type="EMBL" id="JBDIME010000009">
    <property type="protein sequence ID" value="MEN2790432.1"/>
    <property type="molecule type" value="Genomic_DNA"/>
</dbReference>
<dbReference type="Pfam" id="PF07330">
    <property type="entry name" value="DUF1467"/>
    <property type="match status" value="1"/>
</dbReference>
<evidence type="ECO:0000313" key="3">
    <source>
        <dbReference type="Proteomes" id="UP001419910"/>
    </source>
</evidence>
<accession>A0ABU9Y3P8</accession>
<name>A0ABU9Y3P8_9SPHN</name>
<sequence length="93" mass="10507">MRWYSLLAIYFLFWAFSVFFVLPFGVKTADEAGVDRVPGQAESAPHEFNVWRIVYRVTIVATVAFAIFLLNYHYGWVTPHTLDFSGGANGAAQ</sequence>
<keyword evidence="3" id="KW-1185">Reference proteome</keyword>
<protein>
    <submittedName>
        <fullName evidence="2">DUF1467 family protein</fullName>
    </submittedName>
</protein>